<evidence type="ECO:0000313" key="2">
    <source>
        <dbReference type="Proteomes" id="UP001348817"/>
    </source>
</evidence>
<proteinExistence type="predicted"/>
<dbReference type="EMBL" id="AP025317">
    <property type="protein sequence ID" value="BDD12057.1"/>
    <property type="molecule type" value="Genomic_DNA"/>
</dbReference>
<reference evidence="1 2" key="1">
    <citation type="submission" date="2021-12" db="EMBL/GenBank/DDBJ databases">
        <title>Genome sequencing of bacteria with rrn-lacking chromosome and rrn-plasmid.</title>
        <authorList>
            <person name="Anda M."/>
            <person name="Iwasaki W."/>
        </authorList>
    </citation>
    <scope>NUCLEOTIDE SEQUENCE [LARGE SCALE GENOMIC DNA]</scope>
    <source>
        <strain evidence="1 2">DSM 100852</strain>
        <plasmid evidence="1 2">pFA3</plasmid>
    </source>
</reference>
<dbReference type="Proteomes" id="UP001348817">
    <property type="component" value="Plasmid pFA3"/>
</dbReference>
<keyword evidence="1" id="KW-0614">Plasmid</keyword>
<protein>
    <submittedName>
        <fullName evidence="1">Uncharacterized protein</fullName>
    </submittedName>
</protein>
<dbReference type="KEGG" id="fax:FUAX_44890"/>
<geneLocation type="plasmid" evidence="1 2">
    <name>pFA3</name>
</geneLocation>
<dbReference type="AlphaFoldDB" id="A0AAU9CVU3"/>
<accession>A0AAU9CVU3</accession>
<name>A0AAU9CVU3_9BACT</name>
<evidence type="ECO:0000313" key="1">
    <source>
        <dbReference type="EMBL" id="BDD12057.1"/>
    </source>
</evidence>
<sequence>MAGKVSAVFAEKGFPLFRGVRSGIILYLLNVLCLMARQSGILKIEGKIDGISFYRKDGKYYARRSGGVSGARIRNDPRYRRTRENVAEFSEVARQGKLVRTAFRRELVGNASGNATARLGSALYRVLKTDGVNRRGERKVSAGDLGLLEGFGFNANASVDTALAAPLGLAFDDSAEKVTWAGTVLPARDVVAPSGATHFRLRLAAASLDFDNAGQVSASATGPETAVDSLDEVAVALEAGYDKSLSGHTLALAGIEFLQAMNGELYPLSNGAYNAMGIAGYHSAV</sequence>
<gene>
    <name evidence="1" type="ORF">FUAX_44890</name>
</gene>
<keyword evidence="2" id="KW-1185">Reference proteome</keyword>
<organism evidence="1 2">
    <name type="scientific">Fulvitalea axinellae</name>
    <dbReference type="NCBI Taxonomy" id="1182444"/>
    <lineage>
        <taxon>Bacteria</taxon>
        <taxon>Pseudomonadati</taxon>
        <taxon>Bacteroidota</taxon>
        <taxon>Cytophagia</taxon>
        <taxon>Cytophagales</taxon>
        <taxon>Persicobacteraceae</taxon>
        <taxon>Fulvitalea</taxon>
    </lineage>
</organism>